<gene>
    <name evidence="2" type="ORF">CKO40_08985</name>
</gene>
<sequence>MHHEQPNQSQHLPNDHAEAPTASAPQEPEMSKRQSRRRLLKAATAVPVIYTLPIGASVAASSTCIDKEDNFKPLTDEQKQDFADGKLSRGQELDHNYVVFDGNDKVKGSCWCSINPTDTNCSPI</sequence>
<protein>
    <submittedName>
        <fullName evidence="2">Uncharacterized protein</fullName>
    </submittedName>
</protein>
<dbReference type="EMBL" id="NRSJ01000012">
    <property type="protein sequence ID" value="MBK1704665.1"/>
    <property type="molecule type" value="Genomic_DNA"/>
</dbReference>
<dbReference type="Proteomes" id="UP001296776">
    <property type="component" value="Unassembled WGS sequence"/>
</dbReference>
<reference evidence="2" key="2">
    <citation type="journal article" date="2020" name="Microorganisms">
        <title>Osmotic Adaptation and Compatible Solute Biosynthesis of Phototrophic Bacteria as Revealed from Genome Analyses.</title>
        <authorList>
            <person name="Imhoff J.F."/>
            <person name="Rahn T."/>
            <person name="Kunzel S."/>
            <person name="Keller A."/>
            <person name="Neulinger S.C."/>
        </authorList>
    </citation>
    <scope>NUCLEOTIDE SEQUENCE</scope>
    <source>
        <strain evidence="2">DSM 11080</strain>
    </source>
</reference>
<accession>A0AAJ0U4G4</accession>
<keyword evidence="3" id="KW-1185">Reference proteome</keyword>
<comment type="caution">
    <text evidence="2">The sequence shown here is derived from an EMBL/GenBank/DDBJ whole genome shotgun (WGS) entry which is preliminary data.</text>
</comment>
<evidence type="ECO:0000256" key="1">
    <source>
        <dbReference type="SAM" id="MobiDB-lite"/>
    </source>
</evidence>
<reference evidence="2" key="1">
    <citation type="submission" date="2017-08" db="EMBL/GenBank/DDBJ databases">
        <authorList>
            <person name="Imhoff J.F."/>
            <person name="Rahn T."/>
            <person name="Kuenzel S."/>
            <person name="Neulinger S.C."/>
        </authorList>
    </citation>
    <scope>NUCLEOTIDE SEQUENCE</scope>
    <source>
        <strain evidence="2">DSM 11080</strain>
    </source>
</reference>
<proteinExistence type="predicted"/>
<feature type="region of interest" description="Disordered" evidence="1">
    <location>
        <begin position="1"/>
        <end position="38"/>
    </location>
</feature>
<dbReference type="AlphaFoldDB" id="A0AAJ0U4G4"/>
<dbReference type="RefSeq" id="WP_200345863.1">
    <property type="nucleotide sequence ID" value="NZ_NRSJ01000012.1"/>
</dbReference>
<name>A0AAJ0U4G4_9GAMM</name>
<evidence type="ECO:0000313" key="3">
    <source>
        <dbReference type="Proteomes" id="UP001296776"/>
    </source>
</evidence>
<evidence type="ECO:0000313" key="2">
    <source>
        <dbReference type="EMBL" id="MBK1704665.1"/>
    </source>
</evidence>
<organism evidence="2 3">
    <name type="scientific">Halochromatium glycolicum</name>
    <dbReference type="NCBI Taxonomy" id="85075"/>
    <lineage>
        <taxon>Bacteria</taxon>
        <taxon>Pseudomonadati</taxon>
        <taxon>Pseudomonadota</taxon>
        <taxon>Gammaproteobacteria</taxon>
        <taxon>Chromatiales</taxon>
        <taxon>Chromatiaceae</taxon>
        <taxon>Halochromatium</taxon>
    </lineage>
</organism>
<feature type="compositionally biased region" description="Polar residues" evidence="1">
    <location>
        <begin position="1"/>
        <end position="12"/>
    </location>
</feature>